<dbReference type="InterPro" id="IPR036388">
    <property type="entry name" value="WH-like_DNA-bd_sf"/>
</dbReference>
<dbReference type="GO" id="GO:0043201">
    <property type="term" value="P:response to L-leucine"/>
    <property type="evidence" value="ECO:0007669"/>
    <property type="project" value="TreeGrafter"/>
</dbReference>
<protein>
    <submittedName>
        <fullName evidence="6">AsnC family transcriptional regulator</fullName>
    </submittedName>
</protein>
<dbReference type="SUPFAM" id="SSF54909">
    <property type="entry name" value="Dimeric alpha+beta barrel"/>
    <property type="match status" value="1"/>
</dbReference>
<dbReference type="PROSITE" id="PS00519">
    <property type="entry name" value="HTH_ASNC_1"/>
    <property type="match status" value="1"/>
</dbReference>
<dbReference type="PROSITE" id="PS50956">
    <property type="entry name" value="HTH_ASNC_2"/>
    <property type="match status" value="1"/>
</dbReference>
<dbReference type="FunFam" id="1.10.10.10:FF:000186">
    <property type="entry name" value="AsnC family transcriptional regulator"/>
    <property type="match status" value="1"/>
</dbReference>
<dbReference type="GO" id="GO:0043565">
    <property type="term" value="F:sequence-specific DNA binding"/>
    <property type="evidence" value="ECO:0007669"/>
    <property type="project" value="InterPro"/>
</dbReference>
<dbReference type="InterPro" id="IPR011008">
    <property type="entry name" value="Dimeric_a/b-barrel"/>
</dbReference>
<evidence type="ECO:0000256" key="1">
    <source>
        <dbReference type="ARBA" id="ARBA00023015"/>
    </source>
</evidence>
<evidence type="ECO:0000313" key="6">
    <source>
        <dbReference type="EMBL" id="GHF39894.1"/>
    </source>
</evidence>
<keyword evidence="3" id="KW-0010">Activator</keyword>
<evidence type="ECO:0000259" key="5">
    <source>
        <dbReference type="PROSITE" id="PS50956"/>
    </source>
</evidence>
<dbReference type="PANTHER" id="PTHR30154">
    <property type="entry name" value="LEUCINE-RESPONSIVE REGULATORY PROTEIN"/>
    <property type="match status" value="1"/>
</dbReference>
<dbReference type="AlphaFoldDB" id="A0A8J3GUJ0"/>
<dbReference type="PANTHER" id="PTHR30154:SF0">
    <property type="entry name" value="LEUCINE-RESPONSIVE REGULATORY PROTEIN"/>
    <property type="match status" value="1"/>
</dbReference>
<dbReference type="Gene3D" id="3.30.70.920">
    <property type="match status" value="1"/>
</dbReference>
<feature type="domain" description="HTH asnC-type" evidence="5">
    <location>
        <begin position="32"/>
        <end position="93"/>
    </location>
</feature>
<keyword evidence="7" id="KW-1185">Reference proteome</keyword>
<dbReference type="InterPro" id="IPR000485">
    <property type="entry name" value="AsnC-type_HTH_dom"/>
</dbReference>
<dbReference type="Gene3D" id="1.10.10.10">
    <property type="entry name" value="Winged helix-like DNA-binding domain superfamily/Winged helix DNA-binding domain"/>
    <property type="match status" value="1"/>
</dbReference>
<evidence type="ECO:0000256" key="3">
    <source>
        <dbReference type="ARBA" id="ARBA00023159"/>
    </source>
</evidence>
<dbReference type="InterPro" id="IPR019887">
    <property type="entry name" value="Tscrpt_reg_AsnC/Lrp_C"/>
</dbReference>
<organism evidence="6 7">
    <name type="scientific">Seohaeicola zhoushanensis</name>
    <dbReference type="NCBI Taxonomy" id="1569283"/>
    <lineage>
        <taxon>Bacteria</taxon>
        <taxon>Pseudomonadati</taxon>
        <taxon>Pseudomonadota</taxon>
        <taxon>Alphaproteobacteria</taxon>
        <taxon>Rhodobacterales</taxon>
        <taxon>Roseobacteraceae</taxon>
        <taxon>Seohaeicola</taxon>
    </lineage>
</organism>
<gene>
    <name evidence="6" type="ORF">GCM10017056_09310</name>
</gene>
<reference evidence="6" key="1">
    <citation type="journal article" date="2014" name="Int. J. Syst. Evol. Microbiol.">
        <title>Complete genome sequence of Corynebacterium casei LMG S-19264T (=DSM 44701T), isolated from a smear-ripened cheese.</title>
        <authorList>
            <consortium name="US DOE Joint Genome Institute (JGI-PGF)"/>
            <person name="Walter F."/>
            <person name="Albersmeier A."/>
            <person name="Kalinowski J."/>
            <person name="Ruckert C."/>
        </authorList>
    </citation>
    <scope>NUCLEOTIDE SEQUENCE</scope>
    <source>
        <strain evidence="6">KCTC 42650</strain>
    </source>
</reference>
<dbReference type="PRINTS" id="PR00033">
    <property type="entry name" value="HTHASNC"/>
</dbReference>
<dbReference type="EMBL" id="BNCJ01000002">
    <property type="protein sequence ID" value="GHF39894.1"/>
    <property type="molecule type" value="Genomic_DNA"/>
</dbReference>
<dbReference type="GO" id="GO:0006355">
    <property type="term" value="P:regulation of DNA-templated transcription"/>
    <property type="evidence" value="ECO:0007669"/>
    <property type="project" value="UniProtKB-ARBA"/>
</dbReference>
<keyword evidence="4" id="KW-0804">Transcription</keyword>
<dbReference type="GO" id="GO:0005829">
    <property type="term" value="C:cytosol"/>
    <property type="evidence" value="ECO:0007669"/>
    <property type="project" value="TreeGrafter"/>
</dbReference>
<evidence type="ECO:0000256" key="2">
    <source>
        <dbReference type="ARBA" id="ARBA00023125"/>
    </source>
</evidence>
<proteinExistence type="predicted"/>
<dbReference type="Pfam" id="PF13412">
    <property type="entry name" value="HTH_24"/>
    <property type="match status" value="1"/>
</dbReference>
<dbReference type="SUPFAM" id="SSF46785">
    <property type="entry name" value="Winged helix' DNA-binding domain"/>
    <property type="match status" value="1"/>
</dbReference>
<dbReference type="InterPro" id="IPR011991">
    <property type="entry name" value="ArsR-like_HTH"/>
</dbReference>
<dbReference type="InterPro" id="IPR019888">
    <property type="entry name" value="Tscrpt_reg_AsnC-like"/>
</dbReference>
<evidence type="ECO:0000256" key="4">
    <source>
        <dbReference type="ARBA" id="ARBA00023163"/>
    </source>
</evidence>
<dbReference type="Pfam" id="PF01037">
    <property type="entry name" value="AsnC_trans_reg"/>
    <property type="match status" value="1"/>
</dbReference>
<dbReference type="Proteomes" id="UP000626220">
    <property type="component" value="Unassembled WGS sequence"/>
</dbReference>
<dbReference type="InterPro" id="IPR036390">
    <property type="entry name" value="WH_DNA-bd_sf"/>
</dbReference>
<accession>A0A8J3GUJ0</accession>
<comment type="caution">
    <text evidence="6">The sequence shown here is derived from an EMBL/GenBank/DDBJ whole genome shotgun (WGS) entry which is preliminary data.</text>
</comment>
<reference evidence="6" key="2">
    <citation type="submission" date="2020-09" db="EMBL/GenBank/DDBJ databases">
        <authorList>
            <person name="Sun Q."/>
            <person name="Kim S."/>
        </authorList>
    </citation>
    <scope>NUCLEOTIDE SEQUENCE</scope>
    <source>
        <strain evidence="6">KCTC 42650</strain>
    </source>
</reference>
<sequence>MIKHCGRIAGKRPNEIAKCCAKDHSLQQMAKIDATDDRILRELQRNGRISNLDLAERIGLSPSACLRRVQELERSGVISGYRAVLNPAARGIGFVAYLGVGLGEHTKAAMSAFEKALAQSPEVVECHNVTGTIEYIIRVEAADLASYKAFHTDVLGTLPHVAAITTYVVMDSPKDLRA</sequence>
<dbReference type="SMART" id="SM00344">
    <property type="entry name" value="HTH_ASNC"/>
    <property type="match status" value="1"/>
</dbReference>
<dbReference type="CDD" id="cd00090">
    <property type="entry name" value="HTH_ARSR"/>
    <property type="match status" value="1"/>
</dbReference>
<keyword evidence="1" id="KW-0805">Transcription regulation</keyword>
<name>A0A8J3GUJ0_9RHOB</name>
<evidence type="ECO:0000313" key="7">
    <source>
        <dbReference type="Proteomes" id="UP000626220"/>
    </source>
</evidence>
<keyword evidence="2" id="KW-0238">DNA-binding</keyword>
<dbReference type="GO" id="GO:0006524">
    <property type="term" value="P:alanine catabolic process"/>
    <property type="evidence" value="ECO:0007669"/>
    <property type="project" value="TreeGrafter"/>
</dbReference>
<dbReference type="InterPro" id="IPR019885">
    <property type="entry name" value="Tscrpt_reg_HTH_AsnC-type_CS"/>
</dbReference>